<gene>
    <name evidence="1" type="ORF">LCGC14_1502810</name>
</gene>
<accession>A0A0F9LJ94</accession>
<name>A0A0F9LJ94_9ZZZZ</name>
<comment type="caution">
    <text evidence="1">The sequence shown here is derived from an EMBL/GenBank/DDBJ whole genome shotgun (WGS) entry which is preliminary data.</text>
</comment>
<evidence type="ECO:0008006" key="2">
    <source>
        <dbReference type="Google" id="ProtNLM"/>
    </source>
</evidence>
<dbReference type="EMBL" id="LAZR01010929">
    <property type="protein sequence ID" value="KKM64295.1"/>
    <property type="molecule type" value="Genomic_DNA"/>
</dbReference>
<evidence type="ECO:0000313" key="1">
    <source>
        <dbReference type="EMBL" id="KKM64295.1"/>
    </source>
</evidence>
<organism evidence="1">
    <name type="scientific">marine sediment metagenome</name>
    <dbReference type="NCBI Taxonomy" id="412755"/>
    <lineage>
        <taxon>unclassified sequences</taxon>
        <taxon>metagenomes</taxon>
        <taxon>ecological metagenomes</taxon>
    </lineage>
</organism>
<reference evidence="1" key="1">
    <citation type="journal article" date="2015" name="Nature">
        <title>Complex archaea that bridge the gap between prokaryotes and eukaryotes.</title>
        <authorList>
            <person name="Spang A."/>
            <person name="Saw J.H."/>
            <person name="Jorgensen S.L."/>
            <person name="Zaremba-Niedzwiedzka K."/>
            <person name="Martijn J."/>
            <person name="Lind A.E."/>
            <person name="van Eijk R."/>
            <person name="Schleper C."/>
            <person name="Guy L."/>
            <person name="Ettema T.J."/>
        </authorList>
    </citation>
    <scope>NUCLEOTIDE SEQUENCE</scope>
</reference>
<dbReference type="AlphaFoldDB" id="A0A0F9LJ94"/>
<sequence>MADTTGHLKKRAFLAAYARCGTVTQAATLADIRRGTHYDWLKEDEAYVGAFAEAKEEAAEWLETEARRRAFLGTLKAVHYQGQRVDYVREFSDTLLIFLLKGALPGKYRERVEHSGDEEHPVWVTVKGPPGG</sequence>
<protein>
    <recommendedName>
        <fullName evidence="2">Terminase small subunit</fullName>
    </recommendedName>
</protein>
<proteinExistence type="predicted"/>